<dbReference type="PANTHER" id="PTHR34154">
    <property type="entry name" value="ALKALI-SENSITIVE LINKAGE PROTEIN 1"/>
    <property type="match status" value="1"/>
</dbReference>
<feature type="chain" id="PRO_5042939542" description="Asl1-like glycosyl hydrolase catalytic domain-containing protein" evidence="2">
    <location>
        <begin position="19"/>
        <end position="508"/>
    </location>
</feature>
<evidence type="ECO:0000313" key="4">
    <source>
        <dbReference type="EMBL" id="KAK3208217.1"/>
    </source>
</evidence>
<evidence type="ECO:0000313" key="5">
    <source>
        <dbReference type="Proteomes" id="UP001280581"/>
    </source>
</evidence>
<dbReference type="InterPro" id="IPR024655">
    <property type="entry name" value="Asl1_glyco_hydro_catalytic"/>
</dbReference>
<feature type="region of interest" description="Disordered" evidence="1">
    <location>
        <begin position="242"/>
        <end position="270"/>
    </location>
</feature>
<comment type="caution">
    <text evidence="4">The sequence shown here is derived from an EMBL/GenBank/DDBJ whole genome shotgun (WGS) entry which is preliminary data.</text>
</comment>
<dbReference type="InterPro" id="IPR017853">
    <property type="entry name" value="GH"/>
</dbReference>
<name>A0AAN6LVH3_9PLEO</name>
<keyword evidence="5" id="KW-1185">Reference proteome</keyword>
<keyword evidence="2" id="KW-0732">Signal</keyword>
<feature type="signal peptide" evidence="2">
    <location>
        <begin position="1"/>
        <end position="18"/>
    </location>
</feature>
<dbReference type="Pfam" id="PF11790">
    <property type="entry name" value="Glyco_hydro_cc"/>
    <property type="match status" value="1"/>
</dbReference>
<feature type="region of interest" description="Disordered" evidence="1">
    <location>
        <begin position="145"/>
        <end position="202"/>
    </location>
</feature>
<dbReference type="PANTHER" id="PTHR34154:SF13">
    <property type="entry name" value="ASL1-LIKE GLYCOSYL HYDROLASE CATALYTIC DOMAIN-CONTAINING PROTEIN"/>
    <property type="match status" value="1"/>
</dbReference>
<dbReference type="SUPFAM" id="SSF51445">
    <property type="entry name" value="(Trans)glycosidases"/>
    <property type="match status" value="1"/>
</dbReference>
<sequence>MSPNMKLSVLAFVGAAAAVPQYNAGHGHGHGHAHSSKGFTPSAGAGHVYPTGGWGNGNATAPSVLPTGTGSPQPSKEEVTYLDSTITSTTTRTVYLTQWPSSDAASSAPTVAAIKDVTTSAEPACGQVVYVTEKNTVTVTVPAGGASSAAPQAPSSAPGYEVPKPSTPAEAPKPSIPAEAPKPSAPVEQPASSAAPVASASEPGYEVPTSFVLASSTIASKEQVKPTPAASSPVASQDAYSSAAPASSAAESSAPASSPSTTPSTGGYAGGKRGLAYRWDGASDCKGFEGKGKFGFVWNWEADTKGDIGSFAGNFIPTLRTLANAGEWKSKAQAAIDAGSKVLFGLNEPDIAAQANLGVKALCDAWAEHMNPFYGKATIVGPSVSSSENAGQGLDYLQSFVEQCPGAKFDDINIHWYGPASAGFDAFKAHYEKASSQFSGKKVWVTEFGLTGATPDESAEFLKKAQDYLDGQSSCAGYSYFAVGNWDPAANLLGTASALSKAGEVYVS</sequence>
<feature type="domain" description="Asl1-like glycosyl hydrolase catalytic" evidence="3">
    <location>
        <begin position="274"/>
        <end position="506"/>
    </location>
</feature>
<dbReference type="Gene3D" id="3.20.20.80">
    <property type="entry name" value="Glycosidases"/>
    <property type="match status" value="1"/>
</dbReference>
<dbReference type="Proteomes" id="UP001280581">
    <property type="component" value="Unassembled WGS sequence"/>
</dbReference>
<reference evidence="4 5" key="1">
    <citation type="submission" date="2021-02" db="EMBL/GenBank/DDBJ databases">
        <title>Genome assembly of Pseudopithomyces chartarum.</title>
        <authorList>
            <person name="Jauregui R."/>
            <person name="Singh J."/>
            <person name="Voisey C."/>
        </authorList>
    </citation>
    <scope>NUCLEOTIDE SEQUENCE [LARGE SCALE GENOMIC DNA]</scope>
    <source>
        <strain evidence="4 5">AGR01</strain>
    </source>
</reference>
<evidence type="ECO:0000256" key="2">
    <source>
        <dbReference type="SAM" id="SignalP"/>
    </source>
</evidence>
<dbReference type="EMBL" id="WVTA01000008">
    <property type="protein sequence ID" value="KAK3208217.1"/>
    <property type="molecule type" value="Genomic_DNA"/>
</dbReference>
<feature type="compositionally biased region" description="Polar residues" evidence="1">
    <location>
        <begin position="57"/>
        <end position="74"/>
    </location>
</feature>
<feature type="region of interest" description="Disordered" evidence="1">
    <location>
        <begin position="50"/>
        <end position="77"/>
    </location>
</feature>
<gene>
    <name evidence="4" type="ORF">GRF29_96g1769280</name>
</gene>
<feature type="compositionally biased region" description="Low complexity" evidence="1">
    <location>
        <begin position="185"/>
        <end position="202"/>
    </location>
</feature>
<dbReference type="InterPro" id="IPR053183">
    <property type="entry name" value="ASL1"/>
</dbReference>
<feature type="compositionally biased region" description="Low complexity" evidence="1">
    <location>
        <begin position="145"/>
        <end position="159"/>
    </location>
</feature>
<evidence type="ECO:0000259" key="3">
    <source>
        <dbReference type="Pfam" id="PF11790"/>
    </source>
</evidence>
<feature type="region of interest" description="Disordered" evidence="1">
    <location>
        <begin position="25"/>
        <end position="44"/>
    </location>
</feature>
<dbReference type="AlphaFoldDB" id="A0AAN6LVH3"/>
<feature type="compositionally biased region" description="Low complexity" evidence="1">
    <location>
        <begin position="242"/>
        <end position="266"/>
    </location>
</feature>
<dbReference type="GO" id="GO:0071966">
    <property type="term" value="P:fungal-type cell wall polysaccharide metabolic process"/>
    <property type="evidence" value="ECO:0007669"/>
    <property type="project" value="TreeGrafter"/>
</dbReference>
<accession>A0AAN6LVH3</accession>
<proteinExistence type="predicted"/>
<protein>
    <recommendedName>
        <fullName evidence="3">Asl1-like glycosyl hydrolase catalytic domain-containing protein</fullName>
    </recommendedName>
</protein>
<dbReference type="GO" id="GO:0009277">
    <property type="term" value="C:fungal-type cell wall"/>
    <property type="evidence" value="ECO:0007669"/>
    <property type="project" value="TreeGrafter"/>
</dbReference>
<evidence type="ECO:0000256" key="1">
    <source>
        <dbReference type="SAM" id="MobiDB-lite"/>
    </source>
</evidence>
<organism evidence="4 5">
    <name type="scientific">Pseudopithomyces chartarum</name>
    <dbReference type="NCBI Taxonomy" id="1892770"/>
    <lineage>
        <taxon>Eukaryota</taxon>
        <taxon>Fungi</taxon>
        <taxon>Dikarya</taxon>
        <taxon>Ascomycota</taxon>
        <taxon>Pezizomycotina</taxon>
        <taxon>Dothideomycetes</taxon>
        <taxon>Pleosporomycetidae</taxon>
        <taxon>Pleosporales</taxon>
        <taxon>Massarineae</taxon>
        <taxon>Didymosphaeriaceae</taxon>
        <taxon>Pseudopithomyces</taxon>
    </lineage>
</organism>